<dbReference type="Pfam" id="PF02801">
    <property type="entry name" value="Ketoacyl-synt_C"/>
    <property type="match status" value="1"/>
</dbReference>
<keyword evidence="1 3" id="KW-0808">Transferase</keyword>
<evidence type="ECO:0000313" key="4">
    <source>
        <dbReference type="Proteomes" id="UP000401081"/>
    </source>
</evidence>
<reference evidence="3 4" key="1">
    <citation type="submission" date="2019-03" db="EMBL/GenBank/DDBJ databases">
        <authorList>
            <consortium name="Pathogen Informatics"/>
        </authorList>
    </citation>
    <scope>NUCLEOTIDE SEQUENCE [LARGE SCALE GENOMIC DNA]</scope>
    <source>
        <strain evidence="3 4">NCTC12993</strain>
    </source>
</reference>
<feature type="domain" description="Ketosynthase family 3 (KS3)" evidence="2">
    <location>
        <begin position="1"/>
        <end position="124"/>
    </location>
</feature>
<dbReference type="Proteomes" id="UP000401081">
    <property type="component" value="Unassembled WGS sequence"/>
</dbReference>
<dbReference type="PANTHER" id="PTHR11712:SF325">
    <property type="entry name" value="3-OXOACYL-(ACYL-CARRIER-PROTEIN) SYNTHASE II FABF"/>
    <property type="match status" value="1"/>
</dbReference>
<sequence>MPPTCDAAHITQPQRETMQICMEQSLKMAGLSARDIGYISAHGTATDRGDIAESQATAAIYGENVPISSLKSYFGHTLGACGALEAWMSLQMMREGWFCPHAQFTPAGCAVRCAGLHHRRSAPA</sequence>
<protein>
    <submittedName>
        <fullName evidence="3">3-oxoacyl-[acyl-carrier-protein] synthase 1</fullName>
        <ecNumber evidence="3">2.3.1.41</ecNumber>
    </submittedName>
</protein>
<evidence type="ECO:0000313" key="3">
    <source>
        <dbReference type="EMBL" id="VFS83644.1"/>
    </source>
</evidence>
<dbReference type="EMBL" id="CAADJD010000025">
    <property type="protein sequence ID" value="VFS83644.1"/>
    <property type="molecule type" value="Genomic_DNA"/>
</dbReference>
<dbReference type="PANTHER" id="PTHR11712">
    <property type="entry name" value="POLYKETIDE SYNTHASE-RELATED"/>
    <property type="match status" value="1"/>
</dbReference>
<keyword evidence="3" id="KW-0012">Acyltransferase</keyword>
<dbReference type="InterPro" id="IPR014031">
    <property type="entry name" value="Ketoacyl_synth_C"/>
</dbReference>
<keyword evidence="4" id="KW-1185">Reference proteome</keyword>
<dbReference type="SUPFAM" id="SSF53901">
    <property type="entry name" value="Thiolase-like"/>
    <property type="match status" value="1"/>
</dbReference>
<dbReference type="InterPro" id="IPR000794">
    <property type="entry name" value="Beta-ketoacyl_synthase"/>
</dbReference>
<organism evidence="3 4">
    <name type="scientific">Kluyvera cryocrescens</name>
    <name type="common">Kluyvera citrophila</name>
    <dbReference type="NCBI Taxonomy" id="580"/>
    <lineage>
        <taxon>Bacteria</taxon>
        <taxon>Pseudomonadati</taxon>
        <taxon>Pseudomonadota</taxon>
        <taxon>Gammaproteobacteria</taxon>
        <taxon>Enterobacterales</taxon>
        <taxon>Enterobacteriaceae</taxon>
        <taxon>Kluyvera</taxon>
    </lineage>
</organism>
<accession>A0A485CGJ4</accession>
<evidence type="ECO:0000259" key="2">
    <source>
        <dbReference type="PROSITE" id="PS52004"/>
    </source>
</evidence>
<gene>
    <name evidence="3" type="primary">kasA</name>
    <name evidence="3" type="ORF">NCTC12993_06397</name>
</gene>
<dbReference type="PROSITE" id="PS52004">
    <property type="entry name" value="KS3_2"/>
    <property type="match status" value="1"/>
</dbReference>
<dbReference type="GO" id="GO:0006633">
    <property type="term" value="P:fatty acid biosynthetic process"/>
    <property type="evidence" value="ECO:0007669"/>
    <property type="project" value="TreeGrafter"/>
</dbReference>
<dbReference type="GO" id="GO:0004315">
    <property type="term" value="F:3-oxoacyl-[acyl-carrier-protein] synthase activity"/>
    <property type="evidence" value="ECO:0007669"/>
    <property type="project" value="UniProtKB-EC"/>
</dbReference>
<dbReference type="Gene3D" id="3.40.47.10">
    <property type="match status" value="1"/>
</dbReference>
<dbReference type="GO" id="GO:0005829">
    <property type="term" value="C:cytosol"/>
    <property type="evidence" value="ECO:0007669"/>
    <property type="project" value="TreeGrafter"/>
</dbReference>
<dbReference type="InterPro" id="IPR020841">
    <property type="entry name" value="PKS_Beta-ketoAc_synthase_dom"/>
</dbReference>
<name>A0A485CGJ4_KLUCR</name>
<proteinExistence type="predicted"/>
<dbReference type="EC" id="2.3.1.41" evidence="3"/>
<dbReference type="AlphaFoldDB" id="A0A485CGJ4"/>
<dbReference type="InterPro" id="IPR016039">
    <property type="entry name" value="Thiolase-like"/>
</dbReference>
<evidence type="ECO:0000256" key="1">
    <source>
        <dbReference type="ARBA" id="ARBA00022679"/>
    </source>
</evidence>